<evidence type="ECO:0000313" key="3">
    <source>
        <dbReference type="Proteomes" id="UP000176050"/>
    </source>
</evidence>
<dbReference type="KEGG" id="lul:LPB138_08845"/>
<dbReference type="GO" id="GO:0043565">
    <property type="term" value="F:sequence-specific DNA binding"/>
    <property type="evidence" value="ECO:0007669"/>
    <property type="project" value="TreeGrafter"/>
</dbReference>
<accession>A0A1D8P876</accession>
<dbReference type="EMBL" id="CP017478">
    <property type="protein sequence ID" value="AOW20777.1"/>
    <property type="molecule type" value="Genomic_DNA"/>
</dbReference>
<evidence type="ECO:0000259" key="1">
    <source>
        <dbReference type="SMART" id="SM01321"/>
    </source>
</evidence>
<dbReference type="STRING" id="1850246.LPB138_08845"/>
<keyword evidence="3" id="KW-1185">Reference proteome</keyword>
<organism evidence="2 3">
    <name type="scientific">Urechidicola croceus</name>
    <dbReference type="NCBI Taxonomy" id="1850246"/>
    <lineage>
        <taxon>Bacteria</taxon>
        <taxon>Pseudomonadati</taxon>
        <taxon>Bacteroidota</taxon>
        <taxon>Flavobacteriia</taxon>
        <taxon>Flavobacteriales</taxon>
        <taxon>Flavobacteriaceae</taxon>
        <taxon>Urechidicola</taxon>
    </lineage>
</organism>
<proteinExistence type="predicted"/>
<dbReference type="SUPFAM" id="SSF143422">
    <property type="entry name" value="Transposase IS200-like"/>
    <property type="match status" value="1"/>
</dbReference>
<dbReference type="GO" id="GO:0004803">
    <property type="term" value="F:transposase activity"/>
    <property type="evidence" value="ECO:0007669"/>
    <property type="project" value="InterPro"/>
</dbReference>
<evidence type="ECO:0000313" key="2">
    <source>
        <dbReference type="EMBL" id="AOW20777.1"/>
    </source>
</evidence>
<dbReference type="InterPro" id="IPR052715">
    <property type="entry name" value="RAYT_transposase"/>
</dbReference>
<dbReference type="PANTHER" id="PTHR36966:SF1">
    <property type="entry name" value="REP-ASSOCIATED TYROSINE TRANSPOSASE"/>
    <property type="match status" value="1"/>
</dbReference>
<dbReference type="OrthoDB" id="9788881at2"/>
<reference evidence="2 3" key="1">
    <citation type="submission" date="2016-10" db="EMBL/GenBank/DDBJ databases">
        <title>Lutibacter sp. LPB0138, isolated from marine gastropod.</title>
        <authorList>
            <person name="Kim E."/>
            <person name="Yi H."/>
        </authorList>
    </citation>
    <scope>NUCLEOTIDE SEQUENCE [LARGE SCALE GENOMIC DNA]</scope>
    <source>
        <strain evidence="2 3">LPB0138</strain>
    </source>
</reference>
<dbReference type="Pfam" id="PF01797">
    <property type="entry name" value="Y1_Tnp"/>
    <property type="match status" value="1"/>
</dbReference>
<feature type="domain" description="Transposase IS200-like" evidence="1">
    <location>
        <begin position="9"/>
        <end position="148"/>
    </location>
</feature>
<dbReference type="SMART" id="SM01321">
    <property type="entry name" value="Y1_Tnp"/>
    <property type="match status" value="1"/>
</dbReference>
<dbReference type="PANTHER" id="PTHR36966">
    <property type="entry name" value="REP-ASSOCIATED TYROSINE TRANSPOSASE"/>
    <property type="match status" value="1"/>
</dbReference>
<protein>
    <submittedName>
        <fullName evidence="2">Transposase</fullName>
    </submittedName>
</protein>
<dbReference type="AlphaFoldDB" id="A0A1D8P876"/>
<dbReference type="InterPro" id="IPR036515">
    <property type="entry name" value="Transposase_17_sf"/>
</dbReference>
<dbReference type="Gene3D" id="3.30.70.1290">
    <property type="entry name" value="Transposase IS200-like"/>
    <property type="match status" value="1"/>
</dbReference>
<dbReference type="Proteomes" id="UP000176050">
    <property type="component" value="Chromosome"/>
</dbReference>
<sequence>MSRNYKFHNKSGLYFVSFATINWIDVFTRQVYFDVLADSVTYCRKVKGMELYCYCFMPSHVHLIFRSSNEQPMELLRDFKRHTAKKVLETIENNPQESRKEWLLWMFAKAGKKNATTSKYQFWQHHNKPIELWSEKVIKQKIDYIHNNPIETGFVTNAIDWKYSSARNYQDDSTVLEIDNSGFLE</sequence>
<name>A0A1D8P876_9FLAO</name>
<gene>
    <name evidence="2" type="ORF">LPB138_08845</name>
</gene>
<dbReference type="RefSeq" id="WP_070236941.1">
    <property type="nucleotide sequence ID" value="NZ_CP017478.1"/>
</dbReference>
<dbReference type="NCBIfam" id="NF047646">
    <property type="entry name" value="REP_Tyr_transpos"/>
    <property type="match status" value="1"/>
</dbReference>
<dbReference type="GO" id="GO:0006313">
    <property type="term" value="P:DNA transposition"/>
    <property type="evidence" value="ECO:0007669"/>
    <property type="project" value="InterPro"/>
</dbReference>
<dbReference type="InterPro" id="IPR002686">
    <property type="entry name" value="Transposase_17"/>
</dbReference>